<dbReference type="SMART" id="SM00533">
    <property type="entry name" value="MUTSd"/>
    <property type="match status" value="1"/>
</dbReference>
<dbReference type="CDD" id="cd03284">
    <property type="entry name" value="ABC_MutS1"/>
    <property type="match status" value="1"/>
</dbReference>
<keyword evidence="7 9" id="KW-0234">DNA repair</keyword>
<dbReference type="Proteomes" id="UP000229730">
    <property type="component" value="Unassembled WGS sequence"/>
</dbReference>
<feature type="binding site" evidence="9">
    <location>
        <begin position="676"/>
        <end position="683"/>
    </location>
    <ligand>
        <name>ATP</name>
        <dbReference type="ChEBI" id="CHEBI:30616"/>
    </ligand>
</feature>
<dbReference type="HAMAP" id="MF_00096">
    <property type="entry name" value="MutS"/>
    <property type="match status" value="1"/>
</dbReference>
<dbReference type="InParanoid" id="A0A2G4YUH9"/>
<organism evidence="13 14">
    <name type="scientific">Paremcibacter congregatus</name>
    <dbReference type="NCBI Taxonomy" id="2043170"/>
    <lineage>
        <taxon>Bacteria</taxon>
        <taxon>Pseudomonadati</taxon>
        <taxon>Pseudomonadota</taxon>
        <taxon>Alphaproteobacteria</taxon>
        <taxon>Emcibacterales</taxon>
        <taxon>Emcibacteraceae</taxon>
        <taxon>Paremcibacter</taxon>
    </lineage>
</organism>
<keyword evidence="4 9" id="KW-0227">DNA damage</keyword>
<dbReference type="InterPro" id="IPR005748">
    <property type="entry name" value="DNA_mismatch_repair_MutS"/>
</dbReference>
<dbReference type="Pfam" id="PF01624">
    <property type="entry name" value="MutS_I"/>
    <property type="match status" value="1"/>
</dbReference>
<sequence>MTETAAAKHSRSNAAVAEYGSSVEPGRNADGKATKKTRAAADVVTPMMAQYLDLKAKNQDYLLFYRMGDFYELFFDDAVKAAEALDITLTKRGKHSGNDIPMCGVPVHAAENYLSRLIRKGFKVAVCEQMEDPAEAKKRGAKSVVRRDVVRLVTPGTITEENLLNARQNNFLAALSRAQNDFALAWLDISTGDFFVTALDPANLDAELSRLQAGELILSAQVVEDERLGDGLEDWRHILSYVENSTFDSTAAETTLKASYGVSVLEGIGSYTRAQLSACGALVVYLQETQKGQLPKLAHPLSVGEESTVMIDGATRRNLELTHTLAGSRKGSLLHCLDRTVTGAGARLLNSRLNAPLMDPGTIGRRLDLVAYFQEHEGLRHKIRDLLKRCPDLERAMSRLSLGRGGPRDLAAVRDGLIQAGGIKNIFQSKQTADTLESLPADIDQILENMGRHQDVIALLQRALAEELPTIIRDGNFIAKGYHGALDEFRMLSSESKRLILGLESQYREQSGVSGLKIKYNNVLGYFIEVTALHADKLMGPPLNEDFIHRQTLANVVRFNSSELAKLAGKIGQAADRALALEHEIYEELVGAVLMQWQQISRAAQALAQLDVATALAELAAEKNYCRPKVDASLAFAVEHGRHPVVEAALLAANTDHFVANDCNLDPGNRLWLITGPNMAGKSTFLRQNAVIALMAQMGSFVPARSAHIGVVDRLFSRVGASDDLARGRSTFMVEMVETAAILNQSSERSLVILDEIGRGTATYDGLSIAWAAVEHIHEVNQCRALFATHYHEMTALAAKLSDLALHYMKVKDWEGEVIFLHEVAAGSADRSYGIQVAKLAGLPKVVVERAQQVLHSLEQGGQGAAKGQKMEELADDLPLFSAIQMQVNKPPADDNGTAARLERELAEINPDDLSPRAAMDMLYHLKKIQQDG</sequence>
<keyword evidence="14" id="KW-1185">Reference proteome</keyword>
<dbReference type="GO" id="GO:0030983">
    <property type="term" value="F:mismatched DNA binding"/>
    <property type="evidence" value="ECO:0007669"/>
    <property type="project" value="InterPro"/>
</dbReference>
<evidence type="ECO:0000256" key="1">
    <source>
        <dbReference type="ARBA" id="ARBA00006271"/>
    </source>
</evidence>
<evidence type="ECO:0000256" key="10">
    <source>
        <dbReference type="RuleBase" id="RU003756"/>
    </source>
</evidence>
<protein>
    <recommendedName>
        <fullName evidence="2 9">DNA mismatch repair protein MutS</fullName>
    </recommendedName>
</protein>
<dbReference type="PANTHER" id="PTHR11361:SF34">
    <property type="entry name" value="DNA MISMATCH REPAIR PROTEIN MSH1, MITOCHONDRIAL"/>
    <property type="match status" value="1"/>
</dbReference>
<evidence type="ECO:0000256" key="9">
    <source>
        <dbReference type="HAMAP-Rule" id="MF_00096"/>
    </source>
</evidence>
<evidence type="ECO:0000259" key="12">
    <source>
        <dbReference type="PROSITE" id="PS00486"/>
    </source>
</evidence>
<dbReference type="GO" id="GO:0005829">
    <property type="term" value="C:cytosol"/>
    <property type="evidence" value="ECO:0007669"/>
    <property type="project" value="TreeGrafter"/>
</dbReference>
<evidence type="ECO:0000313" key="13">
    <source>
        <dbReference type="EMBL" id="PHZ85998.1"/>
    </source>
</evidence>
<dbReference type="InterPro" id="IPR036187">
    <property type="entry name" value="DNA_mismatch_repair_MutS_sf"/>
</dbReference>
<comment type="caution">
    <text evidence="13">The sequence shown here is derived from an EMBL/GenBank/DDBJ whole genome shotgun (WGS) entry which is preliminary data.</text>
</comment>
<dbReference type="InterPro" id="IPR007696">
    <property type="entry name" value="DNA_mismatch_repair_MutS_core"/>
</dbReference>
<evidence type="ECO:0000256" key="4">
    <source>
        <dbReference type="ARBA" id="ARBA00022763"/>
    </source>
</evidence>
<dbReference type="Pfam" id="PF05192">
    <property type="entry name" value="MutS_III"/>
    <property type="match status" value="1"/>
</dbReference>
<dbReference type="GO" id="GO:0005524">
    <property type="term" value="F:ATP binding"/>
    <property type="evidence" value="ECO:0007669"/>
    <property type="project" value="UniProtKB-UniRule"/>
</dbReference>
<dbReference type="InterPro" id="IPR016151">
    <property type="entry name" value="DNA_mismatch_repair_MutS_N"/>
</dbReference>
<dbReference type="InterPro" id="IPR027417">
    <property type="entry name" value="P-loop_NTPase"/>
</dbReference>
<dbReference type="Gene3D" id="3.40.50.300">
    <property type="entry name" value="P-loop containing nucleotide triphosphate hydrolases"/>
    <property type="match status" value="1"/>
</dbReference>
<dbReference type="RefSeq" id="WP_099471582.1">
    <property type="nucleotide sequence ID" value="NZ_CP041025.1"/>
</dbReference>
<dbReference type="Pfam" id="PF05190">
    <property type="entry name" value="MutS_IV"/>
    <property type="match status" value="1"/>
</dbReference>
<dbReference type="PIRSF" id="PIRSF037677">
    <property type="entry name" value="DNA_mis_repair_Msh6"/>
    <property type="match status" value="1"/>
</dbReference>
<evidence type="ECO:0000256" key="6">
    <source>
        <dbReference type="ARBA" id="ARBA00023125"/>
    </source>
</evidence>
<dbReference type="InterPro" id="IPR036678">
    <property type="entry name" value="MutS_con_dom_sf"/>
</dbReference>
<keyword evidence="3 9" id="KW-0547">Nucleotide-binding</keyword>
<name>A0A2G4YUH9_9PROT</name>
<dbReference type="InterPro" id="IPR007861">
    <property type="entry name" value="DNA_mismatch_repair_MutS_clamp"/>
</dbReference>
<dbReference type="AlphaFoldDB" id="A0A2G4YUH9"/>
<dbReference type="InterPro" id="IPR007860">
    <property type="entry name" value="DNA_mmatch_repair_MutS_con_dom"/>
</dbReference>
<dbReference type="InterPro" id="IPR017261">
    <property type="entry name" value="DNA_mismatch_repair_MutS/MSH"/>
</dbReference>
<dbReference type="Gene3D" id="1.10.1420.10">
    <property type="match status" value="2"/>
</dbReference>
<dbReference type="Gene3D" id="3.30.420.110">
    <property type="entry name" value="MutS, connector domain"/>
    <property type="match status" value="1"/>
</dbReference>
<evidence type="ECO:0000256" key="8">
    <source>
        <dbReference type="ARBA" id="ARBA00024647"/>
    </source>
</evidence>
<accession>A0A2G4YUH9</accession>
<comment type="similarity">
    <text evidence="1 9 10">Belongs to the DNA mismatch repair MutS family.</text>
</comment>
<dbReference type="InterPro" id="IPR045076">
    <property type="entry name" value="MutS"/>
</dbReference>
<evidence type="ECO:0000256" key="3">
    <source>
        <dbReference type="ARBA" id="ARBA00022741"/>
    </source>
</evidence>
<dbReference type="SUPFAM" id="SSF52540">
    <property type="entry name" value="P-loop containing nucleoside triphosphate hydrolases"/>
    <property type="match status" value="1"/>
</dbReference>
<keyword evidence="5 9" id="KW-0067">ATP-binding</keyword>
<dbReference type="FunCoup" id="A0A2G4YUH9">
    <property type="interactions" value="481"/>
</dbReference>
<proteinExistence type="inferred from homology"/>
<reference evidence="13 14" key="1">
    <citation type="submission" date="2017-10" db="EMBL/GenBank/DDBJ databases">
        <title>Frigbacter circumglobatus gen. nov. sp. nov., isolated from sediment cultured in situ.</title>
        <authorList>
            <person name="Zhao Z."/>
        </authorList>
    </citation>
    <scope>NUCLEOTIDE SEQUENCE [LARGE SCALE GENOMIC DNA]</scope>
    <source>
        <strain evidence="13 14">ZYL</strain>
    </source>
</reference>
<evidence type="ECO:0000313" key="14">
    <source>
        <dbReference type="Proteomes" id="UP000229730"/>
    </source>
</evidence>
<dbReference type="GO" id="GO:0006298">
    <property type="term" value="P:mismatch repair"/>
    <property type="evidence" value="ECO:0007669"/>
    <property type="project" value="UniProtKB-UniRule"/>
</dbReference>
<dbReference type="GO" id="GO:0003684">
    <property type="term" value="F:damaged DNA binding"/>
    <property type="evidence" value="ECO:0007669"/>
    <property type="project" value="UniProtKB-UniRule"/>
</dbReference>
<dbReference type="SMART" id="SM00534">
    <property type="entry name" value="MUTSac"/>
    <property type="match status" value="1"/>
</dbReference>
<dbReference type="PANTHER" id="PTHR11361">
    <property type="entry name" value="DNA MISMATCH REPAIR PROTEIN MUTS FAMILY MEMBER"/>
    <property type="match status" value="1"/>
</dbReference>
<feature type="region of interest" description="Disordered" evidence="11">
    <location>
        <begin position="1"/>
        <end position="36"/>
    </location>
</feature>
<dbReference type="SUPFAM" id="SSF48334">
    <property type="entry name" value="DNA repair protein MutS, domain III"/>
    <property type="match status" value="1"/>
</dbReference>
<dbReference type="EMBL" id="PDEM01000009">
    <property type="protein sequence ID" value="PHZ85998.1"/>
    <property type="molecule type" value="Genomic_DNA"/>
</dbReference>
<dbReference type="Pfam" id="PF00488">
    <property type="entry name" value="MutS_V"/>
    <property type="match status" value="1"/>
</dbReference>
<dbReference type="FunFam" id="3.40.50.300:FF:000870">
    <property type="entry name" value="MutS protein homolog 4"/>
    <property type="match status" value="1"/>
</dbReference>
<dbReference type="OrthoDB" id="9802448at2"/>
<dbReference type="Pfam" id="PF05188">
    <property type="entry name" value="MutS_II"/>
    <property type="match status" value="1"/>
</dbReference>
<dbReference type="InterPro" id="IPR007695">
    <property type="entry name" value="DNA_mismatch_repair_MutS-lik_N"/>
</dbReference>
<keyword evidence="6 9" id="KW-0238">DNA-binding</keyword>
<dbReference type="Gene3D" id="3.40.1170.10">
    <property type="entry name" value="DNA repair protein MutS, domain I"/>
    <property type="match status" value="1"/>
</dbReference>
<dbReference type="SUPFAM" id="SSF55271">
    <property type="entry name" value="DNA repair protein MutS, domain I"/>
    <property type="match status" value="1"/>
</dbReference>
<evidence type="ECO:0000256" key="7">
    <source>
        <dbReference type="ARBA" id="ARBA00023204"/>
    </source>
</evidence>
<gene>
    <name evidence="9" type="primary">mutS</name>
    <name evidence="13" type="ORF">CRD36_04820</name>
</gene>
<dbReference type="PROSITE" id="PS00486">
    <property type="entry name" value="DNA_MISMATCH_REPAIR_2"/>
    <property type="match status" value="1"/>
</dbReference>
<dbReference type="SUPFAM" id="SSF53150">
    <property type="entry name" value="DNA repair protein MutS, domain II"/>
    <property type="match status" value="1"/>
</dbReference>
<dbReference type="FunFam" id="3.40.1170.10:FF:000001">
    <property type="entry name" value="DNA mismatch repair protein MutS"/>
    <property type="match status" value="1"/>
</dbReference>
<evidence type="ECO:0000256" key="5">
    <source>
        <dbReference type="ARBA" id="ARBA00022840"/>
    </source>
</evidence>
<comment type="function">
    <text evidence="8 9">This protein is involved in the repair of mismatches in DNA. It is possible that it carries out the mismatch recognition step. This protein has a weak ATPase activity.</text>
</comment>
<dbReference type="NCBIfam" id="TIGR01070">
    <property type="entry name" value="mutS1"/>
    <property type="match status" value="1"/>
</dbReference>
<dbReference type="GO" id="GO:0140664">
    <property type="term" value="F:ATP-dependent DNA damage sensor activity"/>
    <property type="evidence" value="ECO:0007669"/>
    <property type="project" value="InterPro"/>
</dbReference>
<evidence type="ECO:0000256" key="2">
    <source>
        <dbReference type="ARBA" id="ARBA00021982"/>
    </source>
</evidence>
<dbReference type="FunFam" id="1.10.1420.10:FF:000001">
    <property type="entry name" value="DNA mismatch repair protein MutS"/>
    <property type="match status" value="1"/>
</dbReference>
<feature type="domain" description="DNA mismatch repair proteins mutS family" evidence="12">
    <location>
        <begin position="750"/>
        <end position="766"/>
    </location>
</feature>
<dbReference type="Gene3D" id="6.10.140.430">
    <property type="match status" value="1"/>
</dbReference>
<evidence type="ECO:0000256" key="11">
    <source>
        <dbReference type="SAM" id="MobiDB-lite"/>
    </source>
</evidence>
<dbReference type="NCBIfam" id="NF003810">
    <property type="entry name" value="PRK05399.1"/>
    <property type="match status" value="1"/>
</dbReference>
<dbReference type="InterPro" id="IPR000432">
    <property type="entry name" value="DNA_mismatch_repair_MutS_C"/>
</dbReference>